<feature type="compositionally biased region" description="Low complexity" evidence="7">
    <location>
        <begin position="94"/>
        <end position="105"/>
    </location>
</feature>
<dbReference type="KEGG" id="bdw:94336499"/>
<comment type="caution">
    <text evidence="9">The sequence shown here is derived from an EMBL/GenBank/DDBJ whole genome shotgun (WGS) entry which is preliminary data.</text>
</comment>
<keyword evidence="4" id="KW-0963">Cytoplasm</keyword>
<dbReference type="Gene3D" id="2.60.40.790">
    <property type="match status" value="1"/>
</dbReference>
<dbReference type="GO" id="GO:0006457">
    <property type="term" value="P:protein folding"/>
    <property type="evidence" value="ECO:0007669"/>
    <property type="project" value="TreeGrafter"/>
</dbReference>
<evidence type="ECO:0000313" key="10">
    <source>
        <dbReference type="Proteomes" id="UP001214638"/>
    </source>
</evidence>
<dbReference type="SUPFAM" id="SSF49764">
    <property type="entry name" value="HSP20-like chaperones"/>
    <property type="match status" value="1"/>
</dbReference>
<dbReference type="InterPro" id="IPR008978">
    <property type="entry name" value="HSP20-like_chaperone"/>
</dbReference>
<proteinExistence type="inferred from homology"/>
<keyword evidence="5" id="KW-0597">Phosphoprotein</keyword>
<dbReference type="PANTHER" id="PTHR12356">
    <property type="entry name" value="NUCLEAR MOVEMENT PROTEIN NUDC"/>
    <property type="match status" value="1"/>
</dbReference>
<dbReference type="GO" id="GO:0051082">
    <property type="term" value="F:unfolded protein binding"/>
    <property type="evidence" value="ECO:0007669"/>
    <property type="project" value="TreeGrafter"/>
</dbReference>
<feature type="domain" description="CS" evidence="8">
    <location>
        <begin position="131"/>
        <end position="219"/>
    </location>
</feature>
<evidence type="ECO:0000256" key="6">
    <source>
        <dbReference type="ARBA" id="ARBA00030427"/>
    </source>
</evidence>
<feature type="compositionally biased region" description="Basic and acidic residues" evidence="7">
    <location>
        <begin position="108"/>
        <end position="117"/>
    </location>
</feature>
<dbReference type="RefSeq" id="XP_067803794.1">
    <property type="nucleotide sequence ID" value="XM_067947230.1"/>
</dbReference>
<evidence type="ECO:0000259" key="8">
    <source>
        <dbReference type="PROSITE" id="PS51203"/>
    </source>
</evidence>
<evidence type="ECO:0000256" key="4">
    <source>
        <dbReference type="ARBA" id="ARBA00022490"/>
    </source>
</evidence>
<organism evidence="9 10">
    <name type="scientific">Babesia duncani</name>
    <dbReference type="NCBI Taxonomy" id="323732"/>
    <lineage>
        <taxon>Eukaryota</taxon>
        <taxon>Sar</taxon>
        <taxon>Alveolata</taxon>
        <taxon>Apicomplexa</taxon>
        <taxon>Aconoidasida</taxon>
        <taxon>Piroplasmida</taxon>
        <taxon>Babesiidae</taxon>
        <taxon>Babesia</taxon>
    </lineage>
</organism>
<dbReference type="GO" id="GO:0005737">
    <property type="term" value="C:cytoplasm"/>
    <property type="evidence" value="ECO:0007669"/>
    <property type="project" value="UniProtKB-SubCell"/>
</dbReference>
<evidence type="ECO:0000256" key="5">
    <source>
        <dbReference type="ARBA" id="ARBA00022553"/>
    </source>
</evidence>
<dbReference type="Pfam" id="PF14050">
    <property type="entry name" value="Nudc_N"/>
    <property type="match status" value="1"/>
</dbReference>
<keyword evidence="10" id="KW-1185">Reference proteome</keyword>
<comment type="subcellular location">
    <subcellularLocation>
        <location evidence="1">Cytoplasm</location>
    </subcellularLocation>
</comment>
<dbReference type="InterPro" id="IPR037898">
    <property type="entry name" value="NudC_fam"/>
</dbReference>
<name>A0AAD9PM45_9APIC</name>
<accession>A0AAD9PM45</accession>
<evidence type="ECO:0000256" key="1">
    <source>
        <dbReference type="ARBA" id="ARBA00004496"/>
    </source>
</evidence>
<feature type="region of interest" description="Disordered" evidence="7">
    <location>
        <begin position="81"/>
        <end position="135"/>
    </location>
</feature>
<dbReference type="PANTHER" id="PTHR12356:SF3">
    <property type="entry name" value="NUCLEAR MIGRATION PROTEIN NUDC"/>
    <property type="match status" value="1"/>
</dbReference>
<sequence>MSSNEELIDNLFLMVAQKSDGIEGLLNNFFSFLGRRTDFYSPPDAKDPNLSLDYCVRLVSQICQRAGATAIERKRLEKEANRFEEIPDDPEPIKTTSKTTASVSKPQESVKVEKAEDSQDDDESAPAGNGGSTDWYDWTQTLDTLELFATVPQGTISKMIKVNVTPTTIKVVVAGKELFGGDLHDRVKSDECIWGLVDGKTLHISLDKVKTMHWWPCAIKGHPEIDVKRIVPENSKLSDLDPETRATVEKMMFEQHQKAAGVPQG</sequence>
<dbReference type="PROSITE" id="PS51203">
    <property type="entry name" value="CS"/>
    <property type="match status" value="1"/>
</dbReference>
<evidence type="ECO:0000256" key="3">
    <source>
        <dbReference type="ARBA" id="ARBA00017641"/>
    </source>
</evidence>
<evidence type="ECO:0000313" key="9">
    <source>
        <dbReference type="EMBL" id="KAK2196952.1"/>
    </source>
</evidence>
<protein>
    <recommendedName>
        <fullName evidence="3">Nuclear migration protein nudC</fullName>
    </recommendedName>
    <alternativeName>
        <fullName evidence="6">Nuclear distribution protein C homolog</fullName>
    </alternativeName>
</protein>
<dbReference type="CDD" id="cd06467">
    <property type="entry name" value="p23_NUDC_like"/>
    <property type="match status" value="1"/>
</dbReference>
<comment type="similarity">
    <text evidence="2">Belongs to the nudC family.</text>
</comment>
<dbReference type="EMBL" id="JALLKP010000002">
    <property type="protein sequence ID" value="KAK2196952.1"/>
    <property type="molecule type" value="Genomic_DNA"/>
</dbReference>
<dbReference type="InterPro" id="IPR025934">
    <property type="entry name" value="NudC_N_dom"/>
</dbReference>
<dbReference type="Proteomes" id="UP001214638">
    <property type="component" value="Unassembled WGS sequence"/>
</dbReference>
<dbReference type="GeneID" id="94336499"/>
<evidence type="ECO:0000256" key="2">
    <source>
        <dbReference type="ARBA" id="ARBA00010513"/>
    </source>
</evidence>
<reference evidence="9" key="1">
    <citation type="journal article" date="2023" name="Nat. Microbiol.">
        <title>Babesia duncani multi-omics identifies virulence factors and drug targets.</title>
        <authorList>
            <person name="Singh P."/>
            <person name="Lonardi S."/>
            <person name="Liang Q."/>
            <person name="Vydyam P."/>
            <person name="Khabirova E."/>
            <person name="Fang T."/>
            <person name="Gihaz S."/>
            <person name="Thekkiniath J."/>
            <person name="Munshi M."/>
            <person name="Abel S."/>
            <person name="Ciampossin L."/>
            <person name="Batugedara G."/>
            <person name="Gupta M."/>
            <person name="Lu X.M."/>
            <person name="Lenz T."/>
            <person name="Chakravarty S."/>
            <person name="Cornillot E."/>
            <person name="Hu Y."/>
            <person name="Ma W."/>
            <person name="Gonzalez L.M."/>
            <person name="Sanchez S."/>
            <person name="Estrada K."/>
            <person name="Sanchez-Flores A."/>
            <person name="Montero E."/>
            <person name="Harb O.S."/>
            <person name="Le Roch K.G."/>
            <person name="Mamoun C.B."/>
        </authorList>
    </citation>
    <scope>NUCLEOTIDE SEQUENCE</scope>
    <source>
        <strain evidence="9">WA1</strain>
    </source>
</reference>
<dbReference type="FunFam" id="2.60.40.790:FF:000001">
    <property type="entry name" value="Nuclear migration protein nudC"/>
    <property type="match status" value="1"/>
</dbReference>
<dbReference type="InterPro" id="IPR007052">
    <property type="entry name" value="CS_dom"/>
</dbReference>
<gene>
    <name evidence="9" type="ORF">BdWA1_002201</name>
</gene>
<evidence type="ECO:0000256" key="7">
    <source>
        <dbReference type="SAM" id="MobiDB-lite"/>
    </source>
</evidence>
<dbReference type="AlphaFoldDB" id="A0AAD9PM45"/>
<dbReference type="Pfam" id="PF04969">
    <property type="entry name" value="CS"/>
    <property type="match status" value="1"/>
</dbReference>